<name>L0ED75_THECK</name>
<reference evidence="2" key="1">
    <citation type="submission" date="2012-01" db="EMBL/GenBank/DDBJ databases">
        <title>Complete sequence of chromosome of Thermobacillus composti KWC4.</title>
        <authorList>
            <person name="Lucas S."/>
            <person name="Han J."/>
            <person name="Lapidus A."/>
            <person name="Cheng J.-F."/>
            <person name="Goodwin L."/>
            <person name="Pitluck S."/>
            <person name="Peters L."/>
            <person name="Ovchinnikova G."/>
            <person name="Teshima H."/>
            <person name="Detter J.C."/>
            <person name="Han C."/>
            <person name="Tapia R."/>
            <person name="Land M."/>
            <person name="Hauser L."/>
            <person name="Kyrpides N."/>
            <person name="Ivanova N."/>
            <person name="Pagani I."/>
            <person name="Anderson I."/>
            <person name="Woyke T."/>
        </authorList>
    </citation>
    <scope>NUCLEOTIDE SEQUENCE [LARGE SCALE GENOMIC DNA]</scope>
    <source>
        <strain evidence="2">DSM 18247 / JCM 13945 / KWC4</strain>
    </source>
</reference>
<dbReference type="HOGENOM" id="CLU_206940_0_0_9"/>
<gene>
    <name evidence="1" type="ordered locus">Theco_1424</name>
</gene>
<dbReference type="KEGG" id="tco:Theco_1424"/>
<dbReference type="EMBL" id="CP003255">
    <property type="protein sequence ID" value="AGA57579.1"/>
    <property type="molecule type" value="Genomic_DNA"/>
</dbReference>
<proteinExistence type="predicted"/>
<dbReference type="Proteomes" id="UP000010795">
    <property type="component" value="Chromosome"/>
</dbReference>
<protein>
    <submittedName>
        <fullName evidence="1">Uncharacterized protein</fullName>
    </submittedName>
</protein>
<evidence type="ECO:0000313" key="1">
    <source>
        <dbReference type="EMBL" id="AGA57579.1"/>
    </source>
</evidence>
<dbReference type="RefSeq" id="WP_015254334.1">
    <property type="nucleotide sequence ID" value="NC_019897.1"/>
</dbReference>
<evidence type="ECO:0000313" key="2">
    <source>
        <dbReference type="Proteomes" id="UP000010795"/>
    </source>
</evidence>
<organism evidence="1 2">
    <name type="scientific">Thermobacillus composti (strain DSM 18247 / JCM 13945 / KWC4)</name>
    <dbReference type="NCBI Taxonomy" id="717605"/>
    <lineage>
        <taxon>Bacteria</taxon>
        <taxon>Bacillati</taxon>
        <taxon>Bacillota</taxon>
        <taxon>Bacilli</taxon>
        <taxon>Bacillales</taxon>
        <taxon>Paenibacillaceae</taxon>
        <taxon>Thermobacillus</taxon>
    </lineage>
</organism>
<sequence length="66" mass="7865">MQVEMATVTLWQIVERHAPELLPFLTRRELNMNIVLREGFDRLEPEDALEIVQHSICEQQKQKLLH</sequence>
<keyword evidence="2" id="KW-1185">Reference proteome</keyword>
<dbReference type="AlphaFoldDB" id="L0ED75"/>
<dbReference type="STRING" id="717605.Theco_1424"/>
<accession>L0ED75</accession>
<dbReference type="eggNOG" id="ENOG5033NK8">
    <property type="taxonomic scope" value="Bacteria"/>
</dbReference>